<accession>A0A8H4KE82</accession>
<gene>
    <name evidence="2" type="ORF">FALBO_16784</name>
</gene>
<dbReference type="Proteomes" id="UP000554235">
    <property type="component" value="Unassembled WGS sequence"/>
</dbReference>
<protein>
    <submittedName>
        <fullName evidence="2">Uncharacterized protein</fullName>
    </submittedName>
</protein>
<keyword evidence="3" id="KW-1185">Reference proteome</keyword>
<feature type="compositionally biased region" description="Basic residues" evidence="1">
    <location>
        <begin position="167"/>
        <end position="180"/>
    </location>
</feature>
<evidence type="ECO:0000256" key="1">
    <source>
        <dbReference type="SAM" id="MobiDB-lite"/>
    </source>
</evidence>
<comment type="caution">
    <text evidence="2">The sequence shown here is derived from an EMBL/GenBank/DDBJ whole genome shotgun (WGS) entry which is preliminary data.</text>
</comment>
<evidence type="ECO:0000313" key="3">
    <source>
        <dbReference type="Proteomes" id="UP000554235"/>
    </source>
</evidence>
<evidence type="ECO:0000313" key="2">
    <source>
        <dbReference type="EMBL" id="KAF4448580.1"/>
    </source>
</evidence>
<dbReference type="AlphaFoldDB" id="A0A8H4KE82"/>
<organism evidence="2 3">
    <name type="scientific">Fusarium albosuccineum</name>
    <dbReference type="NCBI Taxonomy" id="1237068"/>
    <lineage>
        <taxon>Eukaryota</taxon>
        <taxon>Fungi</taxon>
        <taxon>Dikarya</taxon>
        <taxon>Ascomycota</taxon>
        <taxon>Pezizomycotina</taxon>
        <taxon>Sordariomycetes</taxon>
        <taxon>Hypocreomycetidae</taxon>
        <taxon>Hypocreales</taxon>
        <taxon>Nectriaceae</taxon>
        <taxon>Fusarium</taxon>
        <taxon>Fusarium decemcellulare species complex</taxon>
    </lineage>
</organism>
<dbReference type="EMBL" id="JAADYS010003294">
    <property type="protein sequence ID" value="KAF4448580.1"/>
    <property type="molecule type" value="Genomic_DNA"/>
</dbReference>
<feature type="region of interest" description="Disordered" evidence="1">
    <location>
        <begin position="154"/>
        <end position="190"/>
    </location>
</feature>
<feature type="compositionally biased region" description="Basic and acidic residues" evidence="1">
    <location>
        <begin position="155"/>
        <end position="166"/>
    </location>
</feature>
<name>A0A8H4KE82_9HYPO</name>
<proteinExistence type="predicted"/>
<sequence length="312" mass="34025">MCGKTSAQDWARILTDQLLCPGDHISTLSLVPNLSMPPISSAVNFPSFLECGEVQSDLRDEAAERLVMGITANGSTIARDPFSTTEQLVGSRLDSFESLATGADGLTRVQRLASSPDTTRSLPFRVIVHIHAGDSGFTNHPLSKYKDVCTPTHDLQQRLDRPDIRSHSRTSNHKREHRLTHAAQETSAVTSVPGAVSTAIEQNPIVKSFASVSGAPLNPKTLNDDIRNLVTTTENVGPHEVAVRPATMPLDISDSFDEVLMTMEDLNTPGLDFLDDSGDVDTSGDEPFEVNTNHWMSLADRNILYCLFAYSH</sequence>
<reference evidence="2 3" key="1">
    <citation type="submission" date="2020-01" db="EMBL/GenBank/DDBJ databases">
        <title>Identification and distribution of gene clusters putatively required for synthesis of sphingolipid metabolism inhibitors in phylogenetically diverse species of the filamentous fungus Fusarium.</title>
        <authorList>
            <person name="Kim H.-S."/>
            <person name="Busman M."/>
            <person name="Brown D.W."/>
            <person name="Divon H."/>
            <person name="Uhlig S."/>
            <person name="Proctor R.H."/>
        </authorList>
    </citation>
    <scope>NUCLEOTIDE SEQUENCE [LARGE SCALE GENOMIC DNA]</scope>
    <source>
        <strain evidence="2 3">NRRL 20459</strain>
    </source>
</reference>